<dbReference type="AlphaFoldDB" id="A0A6A5ZWH8"/>
<evidence type="ECO:0000256" key="4">
    <source>
        <dbReference type="ARBA" id="ARBA00023163"/>
    </source>
</evidence>
<dbReference type="GeneID" id="54411391"/>
<name>A0A6A5ZWH8_9PLEO</name>
<evidence type="ECO:0000313" key="8">
    <source>
        <dbReference type="Proteomes" id="UP000799771"/>
    </source>
</evidence>
<organism evidence="7 8">
    <name type="scientific">Dothidotthia symphoricarpi CBS 119687</name>
    <dbReference type="NCBI Taxonomy" id="1392245"/>
    <lineage>
        <taxon>Eukaryota</taxon>
        <taxon>Fungi</taxon>
        <taxon>Dikarya</taxon>
        <taxon>Ascomycota</taxon>
        <taxon>Pezizomycotina</taxon>
        <taxon>Dothideomycetes</taxon>
        <taxon>Pleosporomycetidae</taxon>
        <taxon>Pleosporales</taxon>
        <taxon>Dothidotthiaceae</taxon>
        <taxon>Dothidotthia</taxon>
    </lineage>
</organism>
<evidence type="ECO:0000256" key="6">
    <source>
        <dbReference type="SAM" id="Phobius"/>
    </source>
</evidence>
<sequence>MHDASTHLSSSGPRAGILVKHFGTQDFYAISLYHAGLTLWAYGLLNKGLHRKQMLTSHPGRNHRASIAEGHGVFFLDGIESAETQKFVALNRAIPVISKRQMPPTNEGVVEMVPLDDPKAVMETVISVLQLNHRVHAIPPLAENLTHLMHDLSRVATMITRKRQ</sequence>
<keyword evidence="6" id="KW-0812">Transmembrane</keyword>
<protein>
    <submittedName>
        <fullName evidence="7">Uncharacterized protein</fullName>
    </submittedName>
</protein>
<keyword evidence="8" id="KW-1185">Reference proteome</keyword>
<dbReference type="EMBL" id="ML977520">
    <property type="protein sequence ID" value="KAF2124102.1"/>
    <property type="molecule type" value="Genomic_DNA"/>
</dbReference>
<evidence type="ECO:0000256" key="1">
    <source>
        <dbReference type="ARBA" id="ARBA00022723"/>
    </source>
</evidence>
<evidence type="ECO:0000256" key="2">
    <source>
        <dbReference type="ARBA" id="ARBA00022833"/>
    </source>
</evidence>
<feature type="transmembrane region" description="Helical" evidence="6">
    <location>
        <begin position="27"/>
        <end position="45"/>
    </location>
</feature>
<keyword evidence="3" id="KW-0805">Transcription regulation</keyword>
<keyword evidence="5" id="KW-0539">Nucleus</keyword>
<gene>
    <name evidence="7" type="ORF">P153DRAFT_390653</name>
</gene>
<evidence type="ECO:0000256" key="3">
    <source>
        <dbReference type="ARBA" id="ARBA00023015"/>
    </source>
</evidence>
<dbReference type="PANTHER" id="PTHR47660">
    <property type="entry name" value="TRANSCRIPTION FACTOR WITH C2H2 AND ZN(2)-CYS(6) DNA BINDING DOMAIN (EUROFUNG)-RELATED-RELATED"/>
    <property type="match status" value="1"/>
</dbReference>
<evidence type="ECO:0000313" key="7">
    <source>
        <dbReference type="EMBL" id="KAF2124102.1"/>
    </source>
</evidence>
<dbReference type="GO" id="GO:0046872">
    <property type="term" value="F:metal ion binding"/>
    <property type="evidence" value="ECO:0007669"/>
    <property type="project" value="UniProtKB-KW"/>
</dbReference>
<keyword evidence="6" id="KW-0472">Membrane</keyword>
<reference evidence="7" key="1">
    <citation type="journal article" date="2020" name="Stud. Mycol.">
        <title>101 Dothideomycetes genomes: a test case for predicting lifestyles and emergence of pathogens.</title>
        <authorList>
            <person name="Haridas S."/>
            <person name="Albert R."/>
            <person name="Binder M."/>
            <person name="Bloem J."/>
            <person name="Labutti K."/>
            <person name="Salamov A."/>
            <person name="Andreopoulos B."/>
            <person name="Baker S."/>
            <person name="Barry K."/>
            <person name="Bills G."/>
            <person name="Bluhm B."/>
            <person name="Cannon C."/>
            <person name="Castanera R."/>
            <person name="Culley D."/>
            <person name="Daum C."/>
            <person name="Ezra D."/>
            <person name="Gonzalez J."/>
            <person name="Henrissat B."/>
            <person name="Kuo A."/>
            <person name="Liang C."/>
            <person name="Lipzen A."/>
            <person name="Lutzoni F."/>
            <person name="Magnuson J."/>
            <person name="Mondo S."/>
            <person name="Nolan M."/>
            <person name="Ohm R."/>
            <person name="Pangilinan J."/>
            <person name="Park H.-J."/>
            <person name="Ramirez L."/>
            <person name="Alfaro M."/>
            <person name="Sun H."/>
            <person name="Tritt A."/>
            <person name="Yoshinaga Y."/>
            <person name="Zwiers L.-H."/>
            <person name="Turgeon B."/>
            <person name="Goodwin S."/>
            <person name="Spatafora J."/>
            <person name="Crous P."/>
            <person name="Grigoriev I."/>
        </authorList>
    </citation>
    <scope>NUCLEOTIDE SEQUENCE</scope>
    <source>
        <strain evidence="7">CBS 119687</strain>
    </source>
</reference>
<keyword evidence="4" id="KW-0804">Transcription</keyword>
<keyword evidence="2" id="KW-0862">Zinc</keyword>
<dbReference type="PANTHER" id="PTHR47660:SF2">
    <property type="entry name" value="TRANSCRIPTION FACTOR WITH C2H2 AND ZN(2)-CYS(6) DNA BINDING DOMAIN (EUROFUNG)"/>
    <property type="match status" value="1"/>
</dbReference>
<keyword evidence="1" id="KW-0479">Metal-binding</keyword>
<dbReference type="OrthoDB" id="40579at2759"/>
<evidence type="ECO:0000256" key="5">
    <source>
        <dbReference type="ARBA" id="ARBA00023242"/>
    </source>
</evidence>
<keyword evidence="6" id="KW-1133">Transmembrane helix</keyword>
<dbReference type="RefSeq" id="XP_033518495.1">
    <property type="nucleotide sequence ID" value="XM_033670959.1"/>
</dbReference>
<accession>A0A6A5ZWH8</accession>
<dbReference type="Proteomes" id="UP000799771">
    <property type="component" value="Unassembled WGS sequence"/>
</dbReference>
<proteinExistence type="predicted"/>